<dbReference type="InterPro" id="IPR004117">
    <property type="entry name" value="7tm6_olfct_rcpt"/>
</dbReference>
<organism evidence="9 10">
    <name type="scientific">Dinoponera quadriceps</name>
    <name type="common">South American ant</name>
    <dbReference type="NCBI Taxonomy" id="609295"/>
    <lineage>
        <taxon>Eukaryota</taxon>
        <taxon>Metazoa</taxon>
        <taxon>Ecdysozoa</taxon>
        <taxon>Arthropoda</taxon>
        <taxon>Hexapoda</taxon>
        <taxon>Insecta</taxon>
        <taxon>Pterygota</taxon>
        <taxon>Neoptera</taxon>
        <taxon>Endopterygota</taxon>
        <taxon>Hymenoptera</taxon>
        <taxon>Apocrita</taxon>
        <taxon>Aculeata</taxon>
        <taxon>Formicoidea</taxon>
        <taxon>Formicidae</taxon>
        <taxon>Ponerinae</taxon>
        <taxon>Ponerini</taxon>
        <taxon>Dinoponera</taxon>
    </lineage>
</organism>
<dbReference type="RefSeq" id="XP_014478945.1">
    <property type="nucleotide sequence ID" value="XM_014623459.1"/>
</dbReference>
<dbReference type="Pfam" id="PF02949">
    <property type="entry name" value="7tm_6"/>
    <property type="match status" value="1"/>
</dbReference>
<keyword evidence="7" id="KW-0675">Receptor</keyword>
<keyword evidence="4" id="KW-0552">Olfaction</keyword>
<dbReference type="GO" id="GO:0016020">
    <property type="term" value="C:membrane"/>
    <property type="evidence" value="ECO:0007669"/>
    <property type="project" value="UniProtKB-SubCell"/>
</dbReference>
<keyword evidence="2" id="KW-0716">Sensory transduction</keyword>
<comment type="subcellular location">
    <subcellularLocation>
        <location evidence="1">Membrane</location>
        <topology evidence="1">Multi-pass membrane protein</topology>
    </subcellularLocation>
</comment>
<proteinExistence type="predicted"/>
<evidence type="ECO:0000256" key="3">
    <source>
        <dbReference type="ARBA" id="ARBA00022692"/>
    </source>
</evidence>
<accession>A0A6P3XKL3</accession>
<evidence type="ECO:0000256" key="4">
    <source>
        <dbReference type="ARBA" id="ARBA00022725"/>
    </source>
</evidence>
<evidence type="ECO:0000256" key="8">
    <source>
        <dbReference type="ARBA" id="ARBA00023224"/>
    </source>
</evidence>
<gene>
    <name evidence="10" type="primary">LOC106746664</name>
</gene>
<keyword evidence="9" id="KW-1185">Reference proteome</keyword>
<keyword evidence="8" id="KW-0807">Transducer</keyword>
<keyword evidence="5" id="KW-1133">Transmembrane helix</keyword>
<evidence type="ECO:0000256" key="1">
    <source>
        <dbReference type="ARBA" id="ARBA00004141"/>
    </source>
</evidence>
<keyword evidence="3" id="KW-0812">Transmembrane</keyword>
<evidence type="ECO:0000256" key="7">
    <source>
        <dbReference type="ARBA" id="ARBA00023170"/>
    </source>
</evidence>
<keyword evidence="6" id="KW-0472">Membrane</keyword>
<dbReference type="Proteomes" id="UP000515204">
    <property type="component" value="Unplaced"/>
</dbReference>
<evidence type="ECO:0000313" key="10">
    <source>
        <dbReference type="RefSeq" id="XP_014478945.1"/>
    </source>
</evidence>
<evidence type="ECO:0000256" key="2">
    <source>
        <dbReference type="ARBA" id="ARBA00022606"/>
    </source>
</evidence>
<dbReference type="AlphaFoldDB" id="A0A6P3XKL3"/>
<evidence type="ECO:0000313" key="9">
    <source>
        <dbReference type="Proteomes" id="UP000515204"/>
    </source>
</evidence>
<sequence length="244" mass="28458">MRLNVDISSSSLQTNLEKDYIIAANEIFHSYRIEQALSNDISRKIGPKNVIRVQEIIYAVDIHRKAMKSVFQILSFGGDKDELFLHFSYVSFNLSYMFLANYAAQEVTDHNNHVFVTTYNVQWYAAPLRIQRMILFLLQRGAKTFSLNIGGLIIGSLESFASVRYLMEELQRICNELKDENEIAIMKKYGNIAKFFTAALMCKSIIIRYFKRTEKQRSMQLSHRTSTIEWHSLENRSKERNKDS</sequence>
<name>A0A6P3XKL3_DINQU</name>
<reference evidence="10" key="1">
    <citation type="submission" date="2025-08" db="UniProtKB">
        <authorList>
            <consortium name="RefSeq"/>
        </authorList>
    </citation>
    <scope>IDENTIFICATION</scope>
</reference>
<dbReference type="GO" id="GO:0004984">
    <property type="term" value="F:olfactory receptor activity"/>
    <property type="evidence" value="ECO:0007669"/>
    <property type="project" value="InterPro"/>
</dbReference>
<dbReference type="GO" id="GO:0005549">
    <property type="term" value="F:odorant binding"/>
    <property type="evidence" value="ECO:0007669"/>
    <property type="project" value="InterPro"/>
</dbReference>
<evidence type="ECO:0000256" key="6">
    <source>
        <dbReference type="ARBA" id="ARBA00023136"/>
    </source>
</evidence>
<dbReference type="GO" id="GO:0007165">
    <property type="term" value="P:signal transduction"/>
    <property type="evidence" value="ECO:0007669"/>
    <property type="project" value="UniProtKB-KW"/>
</dbReference>
<dbReference type="GeneID" id="106746664"/>
<protein>
    <submittedName>
        <fullName evidence="10">Uncharacterized protein LOC106746664</fullName>
    </submittedName>
</protein>
<dbReference type="KEGG" id="dqu:106746664"/>
<evidence type="ECO:0000256" key="5">
    <source>
        <dbReference type="ARBA" id="ARBA00022989"/>
    </source>
</evidence>